<dbReference type="Pfam" id="PF17164">
    <property type="entry name" value="DUF5122"/>
    <property type="match status" value="3"/>
</dbReference>
<name>A0ABN1J005_9GAMM</name>
<evidence type="ECO:0000313" key="2">
    <source>
        <dbReference type="EMBL" id="GAA0724863.1"/>
    </source>
</evidence>
<organism evidence="2 3">
    <name type="scientific">Dokdonella soli</name>
    <dbReference type="NCBI Taxonomy" id="529810"/>
    <lineage>
        <taxon>Bacteria</taxon>
        <taxon>Pseudomonadati</taxon>
        <taxon>Pseudomonadota</taxon>
        <taxon>Gammaproteobacteria</taxon>
        <taxon>Lysobacterales</taxon>
        <taxon>Rhodanobacteraceae</taxon>
        <taxon>Dokdonella</taxon>
    </lineage>
</organism>
<proteinExistence type="predicted"/>
<evidence type="ECO:0000256" key="1">
    <source>
        <dbReference type="SAM" id="SignalP"/>
    </source>
</evidence>
<reference evidence="2 3" key="1">
    <citation type="journal article" date="2019" name="Int. J. Syst. Evol. Microbiol.">
        <title>The Global Catalogue of Microorganisms (GCM) 10K type strain sequencing project: providing services to taxonomists for standard genome sequencing and annotation.</title>
        <authorList>
            <consortium name="The Broad Institute Genomics Platform"/>
            <consortium name="The Broad Institute Genome Sequencing Center for Infectious Disease"/>
            <person name="Wu L."/>
            <person name="Ma J."/>
        </authorList>
    </citation>
    <scope>NUCLEOTIDE SEQUENCE [LARGE SCALE GENOMIC DNA]</scope>
    <source>
        <strain evidence="2 3">JCM 15421</strain>
    </source>
</reference>
<protein>
    <recommendedName>
        <fullName evidence="4">Delta-60 repeat domain-containing protein</fullName>
    </recommendedName>
</protein>
<dbReference type="InterPro" id="IPR013431">
    <property type="entry name" value="Delta_60_rpt"/>
</dbReference>
<evidence type="ECO:0000313" key="3">
    <source>
        <dbReference type="Proteomes" id="UP001501523"/>
    </source>
</evidence>
<dbReference type="Gene3D" id="2.80.10.50">
    <property type="match status" value="2"/>
</dbReference>
<keyword evidence="1" id="KW-0732">Signal</keyword>
<dbReference type="Proteomes" id="UP001501523">
    <property type="component" value="Unassembled WGS sequence"/>
</dbReference>
<gene>
    <name evidence="2" type="ORF">GCM10009105_37850</name>
</gene>
<sequence length="478" mass="49577">MRSSRAAIWFAAAAVGLGSAAPAFAQDGGYDGGFGVGGRLLIDVSPESNDRAAVMRVLPNGSLLMAGTCTKAEPDPNGGTYYAPTFCATQLTPDGSYDGNFGPGGVGYLRFDRFNAWPNNSRVADVLRLNDGRLLFMGSGTDGLKAFFALLTADGSALDPSVGSGYGFFEFQYNGTRSSVVKGLQQADGKILVAGSAIGPNGNTDMAVARFLADFSALDPAFGNGGYQTVAFDLGGPTGDNSDAALSMTLQRDGAIVLAGYAATGTTAAPAVNLAITRLRPDGQRDITFGPAHDGRVHLALAPQSAVYDIVEDRHGRLVIAGVATDPTNTKALWMMDRLLSDGSQDAAFNSGVAQKFLILDAITGGSQAATRLALQSDGRILAGGTVARDNSNGPNQFFGVARLNQDGSFDTGFGAGNGRSYGLFGFSSYTDNMVDIAIANGGLMLGGWAGQTLGSGDDKRFGLVRLKLDLIFHDDFE</sequence>
<feature type="signal peptide" evidence="1">
    <location>
        <begin position="1"/>
        <end position="25"/>
    </location>
</feature>
<accession>A0ABN1J005</accession>
<keyword evidence="3" id="KW-1185">Reference proteome</keyword>
<feature type="chain" id="PRO_5046183857" description="Delta-60 repeat domain-containing protein" evidence="1">
    <location>
        <begin position="26"/>
        <end position="478"/>
    </location>
</feature>
<dbReference type="EMBL" id="BAAAEU010000032">
    <property type="protein sequence ID" value="GAA0724863.1"/>
    <property type="molecule type" value="Genomic_DNA"/>
</dbReference>
<evidence type="ECO:0008006" key="4">
    <source>
        <dbReference type="Google" id="ProtNLM"/>
    </source>
</evidence>
<comment type="caution">
    <text evidence="2">The sequence shown here is derived from an EMBL/GenBank/DDBJ whole genome shotgun (WGS) entry which is preliminary data.</text>
</comment>
<dbReference type="NCBIfam" id="TIGR02608">
    <property type="entry name" value="delta_60_rpt"/>
    <property type="match status" value="6"/>
</dbReference>